<evidence type="ECO:0000313" key="2">
    <source>
        <dbReference type="Proteomes" id="UP001307889"/>
    </source>
</evidence>
<dbReference type="EMBL" id="AP028913">
    <property type="protein sequence ID" value="BES94451.1"/>
    <property type="molecule type" value="Genomic_DNA"/>
</dbReference>
<name>A0ABN7AQG4_9HEMI</name>
<gene>
    <name evidence="1" type="ORF">NTJ_07260</name>
</gene>
<organism evidence="1 2">
    <name type="scientific">Nesidiocoris tenuis</name>
    <dbReference type="NCBI Taxonomy" id="355587"/>
    <lineage>
        <taxon>Eukaryota</taxon>
        <taxon>Metazoa</taxon>
        <taxon>Ecdysozoa</taxon>
        <taxon>Arthropoda</taxon>
        <taxon>Hexapoda</taxon>
        <taxon>Insecta</taxon>
        <taxon>Pterygota</taxon>
        <taxon>Neoptera</taxon>
        <taxon>Paraneoptera</taxon>
        <taxon>Hemiptera</taxon>
        <taxon>Heteroptera</taxon>
        <taxon>Panheteroptera</taxon>
        <taxon>Cimicomorpha</taxon>
        <taxon>Miridae</taxon>
        <taxon>Dicyphina</taxon>
        <taxon>Nesidiocoris</taxon>
    </lineage>
</organism>
<dbReference type="Proteomes" id="UP001307889">
    <property type="component" value="Chromosome 5"/>
</dbReference>
<proteinExistence type="predicted"/>
<reference evidence="1 2" key="1">
    <citation type="submission" date="2023-09" db="EMBL/GenBank/DDBJ databases">
        <title>Nesidiocoris tenuis whole genome shotgun sequence.</title>
        <authorList>
            <person name="Shibata T."/>
            <person name="Shimoda M."/>
            <person name="Kobayashi T."/>
            <person name="Uehara T."/>
        </authorList>
    </citation>
    <scope>NUCLEOTIDE SEQUENCE [LARGE SCALE GENOMIC DNA]</scope>
    <source>
        <strain evidence="1 2">Japan</strain>
    </source>
</reference>
<evidence type="ECO:0000313" key="1">
    <source>
        <dbReference type="EMBL" id="BES94451.1"/>
    </source>
</evidence>
<accession>A0ABN7AQG4</accession>
<sequence>MWPRWTCAVPPVALSPPPASHDYPPSVAERVDNGGGLCATDLRLVTPGDTSGVASMTSSSHSKKKGVYLGDTGYSYVSNSTLLGCGKSLENSAPPVFLHFPVFVPFFSAEKIRKKSDKDGSKGQNAGARRTESVPFTSLSPRVLSLLVPFTSYSTSFKGPIDSKSPVRSLPVPSGVGGCHLVRQNFPIEFLVPRRWVKFVPRPRINYLIITWDQGKFKILLVRSEIT</sequence>
<protein>
    <submittedName>
        <fullName evidence="1">Uncharacterized protein</fullName>
    </submittedName>
</protein>
<keyword evidence="2" id="KW-1185">Reference proteome</keyword>